<dbReference type="Gene3D" id="2.60.120.200">
    <property type="match status" value="1"/>
</dbReference>
<sequence length="366" mass="41533">MKSAVLGIILSLISSNLACTITRLDGTHIPTNFCAGDLIFEDNFNNIDSSKWFFENTLAGGGNWEFQWYPGHDANNLQVRNNVLHFIPTLTSDMFGVSFLTTGRVIIPPEQCTQADWYGCDRQGTPDNIINPIRSTRIDTRRSFGFRYGELEIRAKMPRGDWLWPALWLMPMHNVYGGWPRSGEIDLMEMRGNANLFSGSVHVGVQQVGHTMHFGPAWDVNGWPTTHSTRNQIPGFDENFHVYRMRWTDSGITFFIDGVQTGNVAAGTGFWDRGGFHNSGHANPWAGASVMAPFDQEFYIIMNLAVGGTNYFSDSFVNSPNPKPWHNTSPRAAADFWEHRHWWLPTWNMGTEQSHMQIDYVRVYAV</sequence>
<comment type="caution">
    <text evidence="4">The sequence shown here is derived from an EMBL/GenBank/DDBJ whole genome shotgun (WGS) entry which is preliminary data.</text>
</comment>
<gene>
    <name evidence="4" type="ORF">PVAND_008788</name>
</gene>
<reference evidence="4" key="1">
    <citation type="submission" date="2021-03" db="EMBL/GenBank/DDBJ databases">
        <title>Chromosome level genome of the anhydrobiotic midge Polypedilum vanderplanki.</title>
        <authorList>
            <person name="Yoshida Y."/>
            <person name="Kikawada T."/>
            <person name="Gusev O."/>
        </authorList>
    </citation>
    <scope>NUCLEOTIDE SEQUENCE</scope>
    <source>
        <strain evidence="4">NIAS01</strain>
        <tissue evidence="4">Whole body or cell culture</tissue>
    </source>
</reference>
<name>A0A9J6CAP3_POLVA</name>
<evidence type="ECO:0000256" key="2">
    <source>
        <dbReference type="SAM" id="SignalP"/>
    </source>
</evidence>
<accession>A0A9J6CAP3</accession>
<keyword evidence="2" id="KW-0732">Signal</keyword>
<evidence type="ECO:0000313" key="5">
    <source>
        <dbReference type="Proteomes" id="UP001107558"/>
    </source>
</evidence>
<proteinExistence type="inferred from homology"/>
<protein>
    <recommendedName>
        <fullName evidence="3">GH16 domain-containing protein</fullName>
    </recommendedName>
</protein>
<feature type="chain" id="PRO_5039909735" description="GH16 domain-containing protein" evidence="2">
    <location>
        <begin position="19"/>
        <end position="366"/>
    </location>
</feature>
<dbReference type="InterPro" id="IPR000757">
    <property type="entry name" value="Beta-glucanase-like"/>
</dbReference>
<dbReference type="SUPFAM" id="SSF49899">
    <property type="entry name" value="Concanavalin A-like lectins/glucanases"/>
    <property type="match status" value="1"/>
</dbReference>
<feature type="signal peptide" evidence="2">
    <location>
        <begin position="1"/>
        <end position="18"/>
    </location>
</feature>
<dbReference type="InterPro" id="IPR050546">
    <property type="entry name" value="Glycosyl_Hydrlase_16"/>
</dbReference>
<comment type="similarity">
    <text evidence="1">Belongs to the glycosyl hydrolase 16 family.</text>
</comment>
<evidence type="ECO:0000259" key="3">
    <source>
        <dbReference type="PROSITE" id="PS51762"/>
    </source>
</evidence>
<dbReference type="GO" id="GO:0005975">
    <property type="term" value="P:carbohydrate metabolic process"/>
    <property type="evidence" value="ECO:0007669"/>
    <property type="project" value="InterPro"/>
</dbReference>
<dbReference type="AlphaFoldDB" id="A0A9J6CAP3"/>
<dbReference type="PROSITE" id="PS51762">
    <property type="entry name" value="GH16_2"/>
    <property type="match status" value="1"/>
</dbReference>
<dbReference type="EMBL" id="JADBJN010000002">
    <property type="protein sequence ID" value="KAG5679201.1"/>
    <property type="molecule type" value="Genomic_DNA"/>
</dbReference>
<organism evidence="4 5">
    <name type="scientific">Polypedilum vanderplanki</name>
    <name type="common">Sleeping chironomid midge</name>
    <dbReference type="NCBI Taxonomy" id="319348"/>
    <lineage>
        <taxon>Eukaryota</taxon>
        <taxon>Metazoa</taxon>
        <taxon>Ecdysozoa</taxon>
        <taxon>Arthropoda</taxon>
        <taxon>Hexapoda</taxon>
        <taxon>Insecta</taxon>
        <taxon>Pterygota</taxon>
        <taxon>Neoptera</taxon>
        <taxon>Endopterygota</taxon>
        <taxon>Diptera</taxon>
        <taxon>Nematocera</taxon>
        <taxon>Chironomoidea</taxon>
        <taxon>Chironomidae</taxon>
        <taxon>Chironominae</taxon>
        <taxon>Polypedilum</taxon>
        <taxon>Polypedilum</taxon>
    </lineage>
</organism>
<dbReference type="Pfam" id="PF00722">
    <property type="entry name" value="Glyco_hydro_16"/>
    <property type="match status" value="1"/>
</dbReference>
<evidence type="ECO:0000256" key="1">
    <source>
        <dbReference type="ARBA" id="ARBA00006865"/>
    </source>
</evidence>
<evidence type="ECO:0000313" key="4">
    <source>
        <dbReference type="EMBL" id="KAG5679201.1"/>
    </source>
</evidence>
<dbReference type="Proteomes" id="UP001107558">
    <property type="component" value="Chromosome 2"/>
</dbReference>
<dbReference type="GO" id="GO:0004553">
    <property type="term" value="F:hydrolase activity, hydrolyzing O-glycosyl compounds"/>
    <property type="evidence" value="ECO:0007669"/>
    <property type="project" value="InterPro"/>
</dbReference>
<feature type="domain" description="GH16" evidence="3">
    <location>
        <begin position="22"/>
        <end position="366"/>
    </location>
</feature>
<dbReference type="OrthoDB" id="4781at2759"/>
<dbReference type="PANTHER" id="PTHR10963:SF55">
    <property type="entry name" value="GLYCOSIDE HYDROLASE FAMILY 16 PROTEIN"/>
    <property type="match status" value="1"/>
</dbReference>
<keyword evidence="5" id="KW-1185">Reference proteome</keyword>
<dbReference type="PANTHER" id="PTHR10963">
    <property type="entry name" value="GLYCOSYL HYDROLASE-RELATED"/>
    <property type="match status" value="1"/>
</dbReference>
<dbReference type="InterPro" id="IPR013320">
    <property type="entry name" value="ConA-like_dom_sf"/>
</dbReference>